<feature type="transmembrane region" description="Helical" evidence="1">
    <location>
        <begin position="96"/>
        <end position="118"/>
    </location>
</feature>
<dbReference type="AlphaFoldDB" id="A0A3M7RJ28"/>
<comment type="caution">
    <text evidence="2">The sequence shown here is derived from an EMBL/GenBank/DDBJ whole genome shotgun (WGS) entry which is preliminary data.</text>
</comment>
<name>A0A3M7RJ28_BRAPC</name>
<evidence type="ECO:0000256" key="1">
    <source>
        <dbReference type="SAM" id="Phobius"/>
    </source>
</evidence>
<keyword evidence="1" id="KW-1133">Transmembrane helix</keyword>
<dbReference type="EMBL" id="REGN01003315">
    <property type="protein sequence ID" value="RNA23298.1"/>
    <property type="molecule type" value="Genomic_DNA"/>
</dbReference>
<dbReference type="Proteomes" id="UP000276133">
    <property type="component" value="Unassembled WGS sequence"/>
</dbReference>
<proteinExistence type="predicted"/>
<reference evidence="2 3" key="1">
    <citation type="journal article" date="2018" name="Sci. Rep.">
        <title>Genomic signatures of local adaptation to the degree of environmental predictability in rotifers.</title>
        <authorList>
            <person name="Franch-Gras L."/>
            <person name="Hahn C."/>
            <person name="Garcia-Roger E.M."/>
            <person name="Carmona M.J."/>
            <person name="Serra M."/>
            <person name="Gomez A."/>
        </authorList>
    </citation>
    <scope>NUCLEOTIDE SEQUENCE [LARGE SCALE GENOMIC DNA]</scope>
    <source>
        <strain evidence="2">HYR1</strain>
    </source>
</reference>
<gene>
    <name evidence="2" type="ORF">BpHYR1_042401</name>
</gene>
<sequence>MIVRRRPSLAGPNVAKIRRPLWRPGRRPKIWTAELAGQNIDGQPNLKRTATLAVRQNQRKFFSLIWFDRIFRHPSLIWPANFAVQIFGRRKKTRKYFVLFFYSKLNTGLAVKVAVRLYNRPSRRSCSRFKKFLAASMANVVDKSVKLSKKPFDETLLNLKLQQD</sequence>
<protein>
    <submittedName>
        <fullName evidence="2">Uncharacterized protein</fullName>
    </submittedName>
</protein>
<keyword evidence="1" id="KW-0812">Transmembrane</keyword>
<keyword evidence="3" id="KW-1185">Reference proteome</keyword>
<evidence type="ECO:0000313" key="2">
    <source>
        <dbReference type="EMBL" id="RNA23298.1"/>
    </source>
</evidence>
<evidence type="ECO:0000313" key="3">
    <source>
        <dbReference type="Proteomes" id="UP000276133"/>
    </source>
</evidence>
<keyword evidence="1" id="KW-0472">Membrane</keyword>
<organism evidence="2 3">
    <name type="scientific">Brachionus plicatilis</name>
    <name type="common">Marine rotifer</name>
    <name type="synonym">Brachionus muelleri</name>
    <dbReference type="NCBI Taxonomy" id="10195"/>
    <lineage>
        <taxon>Eukaryota</taxon>
        <taxon>Metazoa</taxon>
        <taxon>Spiralia</taxon>
        <taxon>Gnathifera</taxon>
        <taxon>Rotifera</taxon>
        <taxon>Eurotatoria</taxon>
        <taxon>Monogononta</taxon>
        <taxon>Pseudotrocha</taxon>
        <taxon>Ploima</taxon>
        <taxon>Brachionidae</taxon>
        <taxon>Brachionus</taxon>
    </lineage>
</organism>
<accession>A0A3M7RJ28</accession>